<dbReference type="Pfam" id="PF13715">
    <property type="entry name" value="CarbopepD_reg_2"/>
    <property type="match status" value="1"/>
</dbReference>
<dbReference type="Pfam" id="PF07715">
    <property type="entry name" value="Plug"/>
    <property type="match status" value="1"/>
</dbReference>
<proteinExistence type="inferred from homology"/>
<dbReference type="InterPro" id="IPR012910">
    <property type="entry name" value="Plug_dom"/>
</dbReference>
<comment type="similarity">
    <text evidence="4">Belongs to the TonB-dependent receptor family.</text>
</comment>
<dbReference type="Gene3D" id="2.170.130.10">
    <property type="entry name" value="TonB-dependent receptor, plug domain"/>
    <property type="match status" value="1"/>
</dbReference>
<evidence type="ECO:0000256" key="3">
    <source>
        <dbReference type="ARBA" id="ARBA00023237"/>
    </source>
</evidence>
<dbReference type="PROSITE" id="PS52016">
    <property type="entry name" value="TONB_DEPENDENT_REC_3"/>
    <property type="match status" value="1"/>
</dbReference>
<dbReference type="Proteomes" id="UP001199816">
    <property type="component" value="Unassembled WGS sequence"/>
</dbReference>
<keyword evidence="1 4" id="KW-0813">Transport</keyword>
<evidence type="ECO:0000259" key="6">
    <source>
        <dbReference type="SMART" id="SM00965"/>
    </source>
</evidence>
<keyword evidence="3 4" id="KW-0998">Cell outer membrane</keyword>
<protein>
    <submittedName>
        <fullName evidence="7">TonB-dependent receptor</fullName>
    </submittedName>
</protein>
<keyword evidence="2 4" id="KW-0472">Membrane</keyword>
<evidence type="ECO:0000256" key="2">
    <source>
        <dbReference type="ARBA" id="ARBA00023136"/>
    </source>
</evidence>
<evidence type="ECO:0000256" key="4">
    <source>
        <dbReference type="PROSITE-ProRule" id="PRU01360"/>
    </source>
</evidence>
<comment type="caution">
    <text evidence="7">The sequence shown here is derived from an EMBL/GenBank/DDBJ whole genome shotgun (WGS) entry which is preliminary data.</text>
</comment>
<dbReference type="EMBL" id="JAJNEC010000006">
    <property type="protein sequence ID" value="MCD2425213.1"/>
    <property type="molecule type" value="Genomic_DNA"/>
</dbReference>
<keyword evidence="8" id="KW-1185">Reference proteome</keyword>
<dbReference type="InterPro" id="IPR008969">
    <property type="entry name" value="CarboxyPept-like_regulatory"/>
</dbReference>
<feature type="signal peptide" evidence="5">
    <location>
        <begin position="1"/>
        <end position="37"/>
    </location>
</feature>
<gene>
    <name evidence="7" type="ORF">LQ567_20675</name>
</gene>
<comment type="subcellular location">
    <subcellularLocation>
        <location evidence="4">Cell outer membrane</location>
        <topology evidence="4">Multi-pass membrane protein</topology>
    </subcellularLocation>
</comment>
<feature type="chain" id="PRO_5045994417" evidence="5">
    <location>
        <begin position="38"/>
        <end position="1148"/>
    </location>
</feature>
<sequence>MKKKRLRLYALSRYGKLFRVMKLCALLLFVAFTQVHATGYGQEHFTINADGITVKKAIREIEKSSGYSVFYRTDQVDLEKKINIHVSNASIDAVMRLLLKEQALTYRVVNNTTIVIKPASESPADRVLLQTISGVITDSATQKPLAGVTVEERGTGNATMSNEKGAYVITVQNEEAVLEFRSIGYRTRSVKVGTQSVIHMSLAEETRELNEVVVVGFGTQRKSYLTGSISQVSAKEMENRPVNNIGQALQGLVPNLNVTNSNGSPNAAPALNIRGGTSFFKDVNDGGKMKFSSGAPFTLVDGVEMDINSLNPEDIESISVLKDAASAAIYGARAAYGVILVTTKKGKKGDRTNVTYSNMFQWNKPSAVPDLLNAVDIQQAVVDAYALTRQNAPADALTLLDSIKAYAADPLHHNPYYMNGSNIIWNANTSPYEEAVRNWAPLQKHNLSLSGGSNKTTYYASLGYFGQQGMYKLNTDKFHRYNFMLNVSSKVTDWFTVDFKSSYNRSLYSAPVNPDGKGGWWRAMSQEPGRNVFMPLKTPANAPVPNAYTDNILSFMDYGSRKDENSEIFLLTVSPTITPVKNWNIKADISYRDEAYNTKTFVPLLSRIEFTWTNPTTVYTSPTFIAKDQTNLNHYTINAYTDYTLNIAGNHHLYGLVGFNQELEKSDYLYGRGNDILTPSVPVISQTSGEKNATDAESHWAIRGAFYRFTYDYKGKYLLGSNGRYDGTSKFPADRRFKMFPTISAGWRISEEAFARGVRDVVTDLKLRASYGSLGNQNVRNYIYVPFYGTIQKVDQIFGGIRPVGVTSPGLVDQNITWETATTLDWGFDMTLFRKLDLNFSRYDRTTTDILVDGDKLPAVLGTSVPTKNSGTLKTKGFDLQATWKDVTKGGLQYSVSFVLSDYKTRITKFDGNPNLLLNNLYASQTAGEIWGYETYGIFRDSAEIAGAPRHNLVHSGIIYPGDVRFKDLSGNDTISSGQNTLTNHGDLKVIGNSTPRFSFGLNTFLAWKHFDMNVFFQGIGKRDVYITDNLFWGAINGGIGTYEVYQNSWSLSNPDGFYPAYKNRASNITTQTRYLQNAAYLRLKNLTIGYTVPAVFSERIWMKKIRVSASAYNIWQYSKVPAYFDPEVLSANYPMLKSVAVGVQVTF</sequence>
<dbReference type="NCBIfam" id="TIGR04056">
    <property type="entry name" value="OMP_RagA_SusC"/>
    <property type="match status" value="1"/>
</dbReference>
<feature type="domain" description="Secretin/TonB short N-terminal" evidence="6">
    <location>
        <begin position="67"/>
        <end position="119"/>
    </location>
</feature>
<organism evidence="7 8">
    <name type="scientific">Niabella pedocola</name>
    <dbReference type="NCBI Taxonomy" id="1752077"/>
    <lineage>
        <taxon>Bacteria</taxon>
        <taxon>Pseudomonadati</taxon>
        <taxon>Bacteroidota</taxon>
        <taxon>Chitinophagia</taxon>
        <taxon>Chitinophagales</taxon>
        <taxon>Chitinophagaceae</taxon>
        <taxon>Niabella</taxon>
    </lineage>
</organism>
<keyword evidence="5" id="KW-0732">Signal</keyword>
<dbReference type="SMART" id="SM00965">
    <property type="entry name" value="STN"/>
    <property type="match status" value="1"/>
</dbReference>
<dbReference type="InterPro" id="IPR039426">
    <property type="entry name" value="TonB-dep_rcpt-like"/>
</dbReference>
<evidence type="ECO:0000313" key="7">
    <source>
        <dbReference type="EMBL" id="MCD2425213.1"/>
    </source>
</evidence>
<dbReference type="Pfam" id="PF07660">
    <property type="entry name" value="STN"/>
    <property type="match status" value="1"/>
</dbReference>
<keyword evidence="4" id="KW-0812">Transmembrane</keyword>
<keyword evidence="4" id="KW-1134">Transmembrane beta strand</keyword>
<evidence type="ECO:0000313" key="8">
    <source>
        <dbReference type="Proteomes" id="UP001199816"/>
    </source>
</evidence>
<keyword evidence="7" id="KW-0675">Receptor</keyword>
<evidence type="ECO:0000256" key="5">
    <source>
        <dbReference type="SAM" id="SignalP"/>
    </source>
</evidence>
<dbReference type="InterPro" id="IPR011662">
    <property type="entry name" value="Secretin/TonB_short_N"/>
</dbReference>
<evidence type="ECO:0000256" key="1">
    <source>
        <dbReference type="ARBA" id="ARBA00022448"/>
    </source>
</evidence>
<dbReference type="RefSeq" id="WP_231007651.1">
    <property type="nucleotide sequence ID" value="NZ_JAJNEC010000006.1"/>
</dbReference>
<dbReference type="InterPro" id="IPR037066">
    <property type="entry name" value="Plug_dom_sf"/>
</dbReference>
<name>A0ABS8PXZ4_9BACT</name>
<dbReference type="InterPro" id="IPR023996">
    <property type="entry name" value="TonB-dep_OMP_SusC/RagA"/>
</dbReference>
<reference evidence="7 8" key="1">
    <citation type="submission" date="2021-11" db="EMBL/GenBank/DDBJ databases">
        <title>Genomic of Niabella pedocola.</title>
        <authorList>
            <person name="Wu T."/>
        </authorList>
    </citation>
    <scope>NUCLEOTIDE SEQUENCE [LARGE SCALE GENOMIC DNA]</scope>
    <source>
        <strain evidence="7 8">JCM 31011</strain>
    </source>
</reference>
<dbReference type="InterPro" id="IPR023997">
    <property type="entry name" value="TonB-dep_OMP_SusC/RagA_CS"/>
</dbReference>
<dbReference type="SUPFAM" id="SSF56935">
    <property type="entry name" value="Porins"/>
    <property type="match status" value="1"/>
</dbReference>
<dbReference type="NCBIfam" id="TIGR04057">
    <property type="entry name" value="SusC_RagA_signa"/>
    <property type="match status" value="1"/>
</dbReference>
<dbReference type="Gene3D" id="2.60.40.1120">
    <property type="entry name" value="Carboxypeptidase-like, regulatory domain"/>
    <property type="match status" value="1"/>
</dbReference>
<accession>A0ABS8PXZ4</accession>
<dbReference type="SUPFAM" id="SSF49464">
    <property type="entry name" value="Carboxypeptidase regulatory domain-like"/>
    <property type="match status" value="1"/>
</dbReference>